<dbReference type="PROSITE" id="PS51208">
    <property type="entry name" value="AUTOTRANSPORTER"/>
    <property type="match status" value="1"/>
</dbReference>
<feature type="domain" description="Autotransporter" evidence="3">
    <location>
        <begin position="1847"/>
        <end position="2129"/>
    </location>
</feature>
<keyword evidence="5" id="KW-1185">Reference proteome</keyword>
<dbReference type="InterPro" id="IPR036709">
    <property type="entry name" value="Autotransporte_beta_dom_sf"/>
</dbReference>
<dbReference type="Gene3D" id="2.40.128.130">
    <property type="entry name" value="Autotransporter beta-domain"/>
    <property type="match status" value="1"/>
</dbReference>
<dbReference type="PANTHER" id="PTHR35037">
    <property type="entry name" value="C-TERMINAL REGION OF AIDA-LIKE PROTEIN"/>
    <property type="match status" value="1"/>
</dbReference>
<evidence type="ECO:0000256" key="2">
    <source>
        <dbReference type="SAM" id="MobiDB-lite"/>
    </source>
</evidence>
<name>A0A916STX6_9HYPH</name>
<feature type="region of interest" description="Disordered" evidence="2">
    <location>
        <begin position="1826"/>
        <end position="1847"/>
    </location>
</feature>
<dbReference type="Gene3D" id="2.160.20.20">
    <property type="match status" value="1"/>
</dbReference>
<dbReference type="Pfam" id="PF18883">
    <property type="entry name" value="AC_1"/>
    <property type="match status" value="1"/>
</dbReference>
<dbReference type="SUPFAM" id="SSF51126">
    <property type="entry name" value="Pectin lyase-like"/>
    <property type="match status" value="4"/>
</dbReference>
<sequence>MVVSGSYNEISFVGPGATVTGGQGGSSTAQNGNGKGGAAIKISGGNNVITVNVYSLTGGAAAAQNDLGSAIEISGDDNQVITTGGQLLGGTDGTNYGPTVSISGNNNIFEIHKGYMLGDTTTPSTIGAGAITSTGTGNLFVLGGTDGDTFDLAATQYISGFDYIVKNNSTTWVASGTSATTGTIPWAITDGTLQVTGDLSNPTSVTVGDAQLPQGTAGLPPPTPAPILDMSGAASMKIKSLAGDNTGTVSLGANTLEITNGLSTGLSTGPEFAGVIESTGGGLTVSGGTQVISGANTYTGATTVTGTGKLIINGDNSGATGKVTVGGAGATAAVLAGSGTIGSDVEVGANGTLLSQDLTPGPSILTLKGKLDIKAGGTMEYDYTKTGTISENDLEIQVTGAVTIDSNATVSVKQQPGNELAPGHYGLIKSTAGVTGNFNNTVTVDGTANPQFYTWKPNNNEVQLINTTGATMNYWDPGTTINDGVVSGGGGTWQSITSNKNWATMDGKTNNFYTPGSLAIFETTGGNVKVESSGGNTIVSGGMQFLVDGYAISAQTPGTDKITLVQTSSTSNPTYSFFRVGRGSTNDAMITATVNVDLTDDPASGQVYLVKDDGGTLVLNGNNSYSLGTIMRAGILQVAKDENLGVASGTVGFQGGTLQITGTSFNAQNTLTRGIDMGKGSGAIDLQEAGLTLTASGAITGNGTLTKKGQGTLALSNTGNTAGFAGTLTIANGIVSVGTDGALPNNLTFDTSTGGNGATATLVATGTVTTTGGTVTFNSDAKIEVDAGGTLTLAGTLAGAKTPTKIGKGTLALSGNNANFAQPIIIGDGTVSVSSATNLGKGGVTFDTSAGNNQPTATLETGPGNIVYDGPLTLSTNGTVKTDGNLTLSGASQLNGSNTLTKTGIGQLIITSNNSYAGTLQINEGDLTVSGRGVIGTSNSTVNLNATGSTLHFSTTAGTSYAGLISGSGNVSQEGGTTVLSGDNTYTGNTSVSSGTLIIQGNQTGNTGTATVSGGTLQIDKTGKIAQAATVTGGKLNVNGVAGSNVTMNGGTLAGAGTVNGTVQLNSGSTLHMEDDGSNGGNVKLSIGGDLAINPNSTVEYVYNVSAGKSEADALDVDVGGNVTIDPGNTKLTVTLNNNATLYTGRTNLMTAGTSGTGQLNGSFTDVSNLPPGAKLGYDRANKQVYIQIAGSEPLNIWAPGASGQGGSGVWQGPASALQNWEDEAGDKGRYTDKAFVHFTATGGVNCPCAVTVDSTTAGAINVSGMQFTADGYVLQGQTPNDQLTMWPGGTGAQPSGEQFLIRVGDGSTNSKNWTTTIDVPLVEAAGHSIQLVKGDLGTLVLNGKNQYSGGTLVNGGVLSISEDDSLGNQSGALTLNGGTLQNTATFALADTRNVVIRAGGTFMTGAGVDGATPFDLTINSEISGTGPLTKSGKGALILTNANSGYTGPITIGDGTLRIDGTGTAGTGRITNNAALVFNTTGSQIVGNVIDGAGKLERTGAGTTILTNNNAGFSGGTTIDRGGTLEIGNGGNAGGLGTSKVGLGGGTLAFNRNDEFTFANDISGNGTVEQVGTGTTILDGANAYTGATNVKKGRLAAAKDNAFSPNSDYTVDKGAALDMRGHIQTLASLVNAGDVWIGDNATSTAGTTLTVTGNYTAQDGTIHLNTVLGKDDSPTDLLHVKGDTAGTGFLQVKNAGGTGAQTTANGIKVVDVDGASNGVFTLKGDFTTTQGDPAVVAGAYAYRLIKGPKGSTGSADASADGDWYLRSELKNPGPPPCEGPNCNPPPPPPPPPPLYQPGVPVYEAYAQVLQELNEVGTLRQRVGSRYRSGAGQASGGEGQGAAAPGGDISTDTYVWGRIEGAHGRFEPSYSSSATRYNTNTYGMEAGIDGKLYETAGGSLIGGLTMHYGYAKANMGSVHGQGGVDANGYGFGGTLTWYGDDGVYADAVAQTTFYTSDLTSDTARRTLASEIDGFGYALSLEAGKRVAITPEWSVTPQAQLTWSAVRFDGFWDSFNAHVTHDETQSLKGRLGLAADYSQAWRDSQGRLTQADLYAIANLSHEFGRATKIKVSDVLFATQNDRYWGGIGGGGTYSWADGKYALYGEVTIDTSLEHFADSYRLNGNIGLKVKW</sequence>
<dbReference type="InterPro" id="IPR051551">
    <property type="entry name" value="Autotransporter_adhesion"/>
</dbReference>
<evidence type="ECO:0000256" key="1">
    <source>
        <dbReference type="ARBA" id="ARBA00022729"/>
    </source>
</evidence>
<dbReference type="SMART" id="SM00869">
    <property type="entry name" value="Autotransporter"/>
    <property type="match status" value="1"/>
</dbReference>
<comment type="caution">
    <text evidence="4">The sequence shown here is derived from an EMBL/GenBank/DDBJ whole genome shotgun (WGS) entry which is preliminary data.</text>
</comment>
<feature type="region of interest" description="Disordered" evidence="2">
    <location>
        <begin position="1765"/>
        <end position="1798"/>
    </location>
</feature>
<reference evidence="4" key="1">
    <citation type="journal article" date="2014" name="Int. J. Syst. Evol. Microbiol.">
        <title>Complete genome sequence of Corynebacterium casei LMG S-19264T (=DSM 44701T), isolated from a smear-ripened cheese.</title>
        <authorList>
            <consortium name="US DOE Joint Genome Institute (JGI-PGF)"/>
            <person name="Walter F."/>
            <person name="Albersmeier A."/>
            <person name="Kalinowski J."/>
            <person name="Ruckert C."/>
        </authorList>
    </citation>
    <scope>NUCLEOTIDE SEQUENCE</scope>
    <source>
        <strain evidence="4">CGMCC 1.15082</strain>
    </source>
</reference>
<dbReference type="NCBIfam" id="TIGR02601">
    <property type="entry name" value="autotrns_rpt"/>
    <property type="match status" value="6"/>
</dbReference>
<feature type="compositionally biased region" description="Pro residues" evidence="2">
    <location>
        <begin position="1772"/>
        <end position="1795"/>
    </location>
</feature>
<dbReference type="NCBIfam" id="TIGR01414">
    <property type="entry name" value="autotrans_barl"/>
    <property type="match status" value="1"/>
</dbReference>
<dbReference type="InterPro" id="IPR013425">
    <property type="entry name" value="Autotrns_rpt"/>
</dbReference>
<dbReference type="GO" id="GO:0019867">
    <property type="term" value="C:outer membrane"/>
    <property type="evidence" value="ECO:0007669"/>
    <property type="project" value="InterPro"/>
</dbReference>
<dbReference type="InterPro" id="IPR043990">
    <property type="entry name" value="AC_1"/>
</dbReference>
<protein>
    <recommendedName>
        <fullName evidence="3">Autotransporter domain-containing protein</fullName>
    </recommendedName>
</protein>
<dbReference type="InterPro" id="IPR011050">
    <property type="entry name" value="Pectin_lyase_fold/virulence"/>
</dbReference>
<dbReference type="EMBL" id="BMHH01000049">
    <property type="protein sequence ID" value="GGB13453.1"/>
    <property type="molecule type" value="Genomic_DNA"/>
</dbReference>
<reference evidence="4" key="2">
    <citation type="submission" date="2020-09" db="EMBL/GenBank/DDBJ databases">
        <authorList>
            <person name="Sun Q."/>
            <person name="Zhou Y."/>
        </authorList>
    </citation>
    <scope>NUCLEOTIDE SEQUENCE</scope>
    <source>
        <strain evidence="4">CGMCC 1.15082</strain>
    </source>
</reference>
<evidence type="ECO:0000313" key="5">
    <source>
        <dbReference type="Proteomes" id="UP000646478"/>
    </source>
</evidence>
<evidence type="ECO:0000313" key="4">
    <source>
        <dbReference type="EMBL" id="GGB13453.1"/>
    </source>
</evidence>
<dbReference type="InterPro" id="IPR006315">
    <property type="entry name" value="OM_autotransptr_brl_dom"/>
</dbReference>
<dbReference type="PANTHER" id="PTHR35037:SF3">
    <property type="entry name" value="C-TERMINAL REGION OF AIDA-LIKE PROTEIN"/>
    <property type="match status" value="1"/>
</dbReference>
<dbReference type="Proteomes" id="UP000646478">
    <property type="component" value="Unassembled WGS sequence"/>
</dbReference>
<accession>A0A916STX6</accession>
<dbReference type="Pfam" id="PF12951">
    <property type="entry name" value="PATR"/>
    <property type="match status" value="10"/>
</dbReference>
<keyword evidence="1" id="KW-0732">Signal</keyword>
<dbReference type="Pfam" id="PF03797">
    <property type="entry name" value="Autotransporter"/>
    <property type="match status" value="1"/>
</dbReference>
<dbReference type="CDD" id="cd01344">
    <property type="entry name" value="PL2_Passenger_AT"/>
    <property type="match status" value="1"/>
</dbReference>
<proteinExistence type="predicted"/>
<dbReference type="InterPro" id="IPR012332">
    <property type="entry name" value="Autotransporter_pectin_lyase_C"/>
</dbReference>
<evidence type="ECO:0000259" key="3">
    <source>
        <dbReference type="PROSITE" id="PS51208"/>
    </source>
</evidence>
<gene>
    <name evidence="4" type="ORF">GCM10011491_46470</name>
</gene>
<dbReference type="InterPro" id="IPR005546">
    <property type="entry name" value="Autotransporte_beta"/>
</dbReference>
<dbReference type="SUPFAM" id="SSF103515">
    <property type="entry name" value="Autotransporter"/>
    <property type="match status" value="1"/>
</dbReference>
<organism evidence="4 5">
    <name type="scientific">Brucella endophytica</name>
    <dbReference type="NCBI Taxonomy" id="1963359"/>
    <lineage>
        <taxon>Bacteria</taxon>
        <taxon>Pseudomonadati</taxon>
        <taxon>Pseudomonadota</taxon>
        <taxon>Alphaproteobacteria</taxon>
        <taxon>Hyphomicrobiales</taxon>
        <taxon>Brucellaceae</taxon>
        <taxon>Brucella/Ochrobactrum group</taxon>
        <taxon>Brucella</taxon>
    </lineage>
</organism>